<evidence type="ECO:0000256" key="7">
    <source>
        <dbReference type="SAM" id="MobiDB-lite"/>
    </source>
</evidence>
<reference evidence="11" key="1">
    <citation type="submission" date="2025-08" db="UniProtKB">
        <authorList>
            <consortium name="RefSeq"/>
        </authorList>
    </citation>
    <scope>IDENTIFICATION</scope>
</reference>
<name>A0AB40C922_DIOCR</name>
<keyword evidence="2" id="KW-0547">Nucleotide-binding</keyword>
<dbReference type="InterPro" id="IPR014001">
    <property type="entry name" value="Helicase_ATP-bd"/>
</dbReference>
<evidence type="ECO:0000256" key="6">
    <source>
        <dbReference type="ARBA" id="ARBA00023242"/>
    </source>
</evidence>
<keyword evidence="6" id="KW-0539">Nucleus</keyword>
<dbReference type="GO" id="GO:0004386">
    <property type="term" value="F:helicase activity"/>
    <property type="evidence" value="ECO:0007669"/>
    <property type="project" value="UniProtKB-KW"/>
</dbReference>
<dbReference type="InterPro" id="IPR038718">
    <property type="entry name" value="SNF2-like_sf"/>
</dbReference>
<dbReference type="InterPro" id="IPR044567">
    <property type="entry name" value="CLSY/DRD1"/>
</dbReference>
<evidence type="ECO:0000256" key="2">
    <source>
        <dbReference type="ARBA" id="ARBA00022741"/>
    </source>
</evidence>
<feature type="region of interest" description="Disordered" evidence="7">
    <location>
        <begin position="382"/>
        <end position="426"/>
    </location>
</feature>
<dbReference type="AlphaFoldDB" id="A0AB40C922"/>
<dbReference type="SMART" id="SM00490">
    <property type="entry name" value="HELICc"/>
    <property type="match status" value="1"/>
</dbReference>
<evidence type="ECO:0000256" key="4">
    <source>
        <dbReference type="ARBA" id="ARBA00022806"/>
    </source>
</evidence>
<organism evidence="10 11">
    <name type="scientific">Dioscorea cayennensis subsp. rotundata</name>
    <name type="common">White Guinea yam</name>
    <name type="synonym">Dioscorea rotundata</name>
    <dbReference type="NCBI Taxonomy" id="55577"/>
    <lineage>
        <taxon>Eukaryota</taxon>
        <taxon>Viridiplantae</taxon>
        <taxon>Streptophyta</taxon>
        <taxon>Embryophyta</taxon>
        <taxon>Tracheophyta</taxon>
        <taxon>Spermatophyta</taxon>
        <taxon>Magnoliopsida</taxon>
        <taxon>Liliopsida</taxon>
        <taxon>Dioscoreales</taxon>
        <taxon>Dioscoreaceae</taxon>
        <taxon>Dioscorea</taxon>
    </lineage>
</organism>
<evidence type="ECO:0000256" key="3">
    <source>
        <dbReference type="ARBA" id="ARBA00022801"/>
    </source>
</evidence>
<protein>
    <submittedName>
        <fullName evidence="11">SNF2 domain-containing protein CLASSY 2-like</fullName>
    </submittedName>
</protein>
<evidence type="ECO:0000259" key="8">
    <source>
        <dbReference type="PROSITE" id="PS51192"/>
    </source>
</evidence>
<sequence>MPEKEPLRREHPIDATPFEVFYDGSWHGADQLKVKDGSIIFEQRRRGSSVEYTINVESLRLRSRRSIASDCRRFLKAGVDVCVLSAHSTDSASEKGLQPFFSWRDAKVISVKRTGHEGRCTCLFSVVFHRNEGEISIGSSRHERKSVAVKLDNISILQRLKFEPFDDGTHQWSVSEDCGSILKAKLLTDAFSSEVSWLVVLSALKGVEFVIKVVGDRIVHHISNNIQALRDIDVGDNIATLGFHTSGEKWYPKIETLAPVVPKEIVATDVVIELDPTEAAPKSESDVEILYEHSNLRHSKRRKTLPDRFVPVFNQGRGQEIVASDLSKNEEASTCLLEYPSSQSVTKHSPNRKKLLSTVECKEIMKNCMGDIQSEIERLFSPHVESGEKTPPDESAEKTRHTARPVADEDFNWSSEDDNPPKDDENEELWREMDHALTTLALLEQKQDFGLDNSDKDEEQQCQHEYTLDEEVGLICHLCKYVCTEIRDVWPPFVQNARAFSFMEKGGKEEFDWIGSYEFENSYKNDLMDMTTSLGCDDVWNLIPEYQSELRAHQKRAFEFIWRNIAGCFQPPGMDSAPPKTGGCVISHSPGSGKTLLVISFLVSHLKVYPRCRPLVLAPKIATYTWCKEFEKWGVSVPLYEIHPAERFKKGTVDCQLGGFSKDNRRPSRKTMHIMDCLLKLKLWHEQPGVLLMSYSSFFTLTQNESKLEYRRFMANVLQKSPGILILDEGHNPRSTTSKLRRNLMRVKTDFRILLSGTLFQNNFEEYFNSLALGRPRFIRDLSFELDPDTLNRINSRSHKRTKRASRVERLSRKLFVEKIGQKIESNSAEVRKEGFDLLNKLTGEFVDVFEGESLDTLPGLQIYTLLLTSTDIQREILVKVTKLHHSIRHKRCPLELELLITVGSIHPWLIKTVACVRNFFTDEELEKVEKCKGNFRCGSKVKFVVDLVHKSTVRGERVLVFCHNISPINMFAEVLESVFGWQRGEEILILQGDQELSVRAKIMDKFNRGAKENSRVLLASTNACAEGISLTAASRVVLVDSEWNHSKTRQAIARAFRPGQERVVYVYRLLASGTWEEDKYDTNAWKAWLSKMVFIGQYIRYPSTREVEDIEDEVLRELVEEDKKKTFQMVMKHD</sequence>
<dbReference type="PROSITE" id="PS51194">
    <property type="entry name" value="HELICASE_CTER"/>
    <property type="match status" value="1"/>
</dbReference>
<feature type="compositionally biased region" description="Acidic residues" evidence="7">
    <location>
        <begin position="408"/>
        <end position="418"/>
    </location>
</feature>
<dbReference type="InterPro" id="IPR049730">
    <property type="entry name" value="SNF2/RAD54-like_C"/>
</dbReference>
<feature type="domain" description="Helicase C-terminal" evidence="9">
    <location>
        <begin position="941"/>
        <end position="1116"/>
    </location>
</feature>
<evidence type="ECO:0000259" key="9">
    <source>
        <dbReference type="PROSITE" id="PS51194"/>
    </source>
</evidence>
<evidence type="ECO:0000313" key="10">
    <source>
        <dbReference type="Proteomes" id="UP001515500"/>
    </source>
</evidence>
<proteinExistence type="predicted"/>
<dbReference type="InterPro" id="IPR027417">
    <property type="entry name" value="P-loop_NTPase"/>
</dbReference>
<evidence type="ECO:0000313" key="11">
    <source>
        <dbReference type="RefSeq" id="XP_039136327.1"/>
    </source>
</evidence>
<comment type="subcellular location">
    <subcellularLocation>
        <location evidence="1">Nucleus</location>
    </subcellularLocation>
</comment>
<keyword evidence="5" id="KW-0067">ATP-binding</keyword>
<dbReference type="Gene3D" id="3.40.50.300">
    <property type="entry name" value="P-loop containing nucleotide triphosphate hydrolases"/>
    <property type="match status" value="1"/>
</dbReference>
<keyword evidence="3" id="KW-0378">Hydrolase</keyword>
<dbReference type="CDD" id="cd18793">
    <property type="entry name" value="SF2_C_SNF"/>
    <property type="match status" value="1"/>
</dbReference>
<dbReference type="PANTHER" id="PTHR45821:SF2">
    <property type="entry name" value="SNF2 DOMAIN-CONTAINING PROTEIN CLASSY 2"/>
    <property type="match status" value="1"/>
</dbReference>
<keyword evidence="4" id="KW-0347">Helicase</keyword>
<dbReference type="SMART" id="SM00487">
    <property type="entry name" value="DEXDc"/>
    <property type="match status" value="1"/>
</dbReference>
<evidence type="ECO:0000256" key="1">
    <source>
        <dbReference type="ARBA" id="ARBA00004123"/>
    </source>
</evidence>
<keyword evidence="10" id="KW-1185">Reference proteome</keyword>
<dbReference type="Gene3D" id="3.40.50.10810">
    <property type="entry name" value="Tandem AAA-ATPase domain"/>
    <property type="match status" value="1"/>
</dbReference>
<dbReference type="GO" id="GO:0005634">
    <property type="term" value="C:nucleus"/>
    <property type="evidence" value="ECO:0007669"/>
    <property type="project" value="UniProtKB-SubCell"/>
</dbReference>
<dbReference type="Pfam" id="PF00271">
    <property type="entry name" value="Helicase_C"/>
    <property type="match status" value="1"/>
</dbReference>
<dbReference type="Proteomes" id="UP001515500">
    <property type="component" value="Chromosome 12"/>
</dbReference>
<dbReference type="RefSeq" id="XP_039136327.1">
    <property type="nucleotide sequence ID" value="XM_039280393.1"/>
</dbReference>
<dbReference type="PANTHER" id="PTHR45821">
    <property type="entry name" value="SNF2 DOMAIN-CONTAINING PROTEIN CLASSY 2-RELATED"/>
    <property type="match status" value="1"/>
</dbReference>
<dbReference type="GO" id="GO:0016787">
    <property type="term" value="F:hydrolase activity"/>
    <property type="evidence" value="ECO:0007669"/>
    <property type="project" value="UniProtKB-KW"/>
</dbReference>
<feature type="domain" description="Helicase ATP-binding" evidence="8">
    <location>
        <begin position="575"/>
        <end position="777"/>
    </location>
</feature>
<dbReference type="SUPFAM" id="SSF52540">
    <property type="entry name" value="P-loop containing nucleoside triphosphate hydrolases"/>
    <property type="match status" value="2"/>
</dbReference>
<dbReference type="GO" id="GO:0080188">
    <property type="term" value="P:gene silencing by siRNA-directed DNA methylation"/>
    <property type="evidence" value="ECO:0007669"/>
    <property type="project" value="InterPro"/>
</dbReference>
<accession>A0AB40C922</accession>
<evidence type="ECO:0000256" key="5">
    <source>
        <dbReference type="ARBA" id="ARBA00022840"/>
    </source>
</evidence>
<feature type="compositionally biased region" description="Basic and acidic residues" evidence="7">
    <location>
        <begin position="382"/>
        <end position="400"/>
    </location>
</feature>
<dbReference type="GeneID" id="120273701"/>
<dbReference type="PROSITE" id="PS51192">
    <property type="entry name" value="HELICASE_ATP_BIND_1"/>
    <property type="match status" value="1"/>
</dbReference>
<dbReference type="GO" id="GO:0005524">
    <property type="term" value="F:ATP binding"/>
    <property type="evidence" value="ECO:0007669"/>
    <property type="project" value="UniProtKB-KW"/>
</dbReference>
<dbReference type="InterPro" id="IPR001650">
    <property type="entry name" value="Helicase_C-like"/>
</dbReference>
<gene>
    <name evidence="11" type="primary">LOC120273701</name>
</gene>
<dbReference type="InterPro" id="IPR000330">
    <property type="entry name" value="SNF2_N"/>
</dbReference>
<dbReference type="Pfam" id="PF00176">
    <property type="entry name" value="SNF2-rel_dom"/>
    <property type="match status" value="1"/>
</dbReference>